<accession>A0A814F6L2</accession>
<feature type="non-terminal residue" evidence="2">
    <location>
        <position position="479"/>
    </location>
</feature>
<dbReference type="EMBL" id="CAJNOC010003315">
    <property type="protein sequence ID" value="CAF0977327.1"/>
    <property type="molecule type" value="Genomic_DNA"/>
</dbReference>
<protein>
    <submittedName>
        <fullName evidence="2">Uncharacterized protein</fullName>
    </submittedName>
</protein>
<feature type="transmembrane region" description="Helical" evidence="1">
    <location>
        <begin position="25"/>
        <end position="45"/>
    </location>
</feature>
<keyword evidence="1" id="KW-0472">Membrane</keyword>
<gene>
    <name evidence="2" type="ORF">OXX778_LOCUS15236</name>
</gene>
<keyword evidence="3" id="KW-1185">Reference proteome</keyword>
<keyword evidence="1" id="KW-0812">Transmembrane</keyword>
<name>A0A814F6L2_9BILA</name>
<keyword evidence="1" id="KW-1133">Transmembrane helix</keyword>
<evidence type="ECO:0000313" key="3">
    <source>
        <dbReference type="Proteomes" id="UP000663879"/>
    </source>
</evidence>
<reference evidence="2" key="1">
    <citation type="submission" date="2021-02" db="EMBL/GenBank/DDBJ databases">
        <authorList>
            <person name="Nowell W R."/>
        </authorList>
    </citation>
    <scope>NUCLEOTIDE SEQUENCE</scope>
    <source>
        <strain evidence="2">Ploen Becks lab</strain>
    </source>
</reference>
<evidence type="ECO:0000313" key="2">
    <source>
        <dbReference type="EMBL" id="CAF0977327.1"/>
    </source>
</evidence>
<sequence length="479" mass="56962">MRINFNNLDGSLNKMELKKNGFDFIYKYLIEPITLIIGVNLNIFLYIIIYRKKRTKNLQSTKPLRYLLMTILLSDTWFLIDKFNIWYFSIMKKNNLTSVNFLCQFISYLNYFVPIILEFSMLAADYILVSLVFKSTQSKDVYNNFLPTTEERLQKHSSLSHSKKTKQNLFNSLKNTKNTKNVYRYYSRRSISLESNLESLDNLEKIHFVKDTRKPKHKPFVHLIESVCFKREEVYNGIILREKCFLILNTFIWMYLLSFIFWINGLTKLDTRNLITKTNFTNSDTLGDICSTHVYYQRLALLLNIFLSILKIFTILCNLISSLMFHIKFRSEYFQSIKSNLKKNNFELKPSSKLIKFKKFNFLYATKTNVLDKESSNRSTSYTSHYKHLHFVRHYALVALIYSMLISPSIFYEYKNNLKTIFSNLSTQKNERYGFGEDLLFLIPNNESNALSFIDKFIQDNHDIPEANEDYFKFSNYSE</sequence>
<dbReference type="OrthoDB" id="10574019at2759"/>
<feature type="transmembrane region" description="Helical" evidence="1">
    <location>
        <begin position="108"/>
        <end position="133"/>
    </location>
</feature>
<feature type="transmembrane region" description="Helical" evidence="1">
    <location>
        <begin position="66"/>
        <end position="88"/>
    </location>
</feature>
<dbReference type="AlphaFoldDB" id="A0A814F6L2"/>
<feature type="transmembrane region" description="Helical" evidence="1">
    <location>
        <begin position="301"/>
        <end position="325"/>
    </location>
</feature>
<proteinExistence type="predicted"/>
<evidence type="ECO:0000256" key="1">
    <source>
        <dbReference type="SAM" id="Phobius"/>
    </source>
</evidence>
<feature type="transmembrane region" description="Helical" evidence="1">
    <location>
        <begin position="244"/>
        <end position="263"/>
    </location>
</feature>
<dbReference type="Proteomes" id="UP000663879">
    <property type="component" value="Unassembled WGS sequence"/>
</dbReference>
<organism evidence="2 3">
    <name type="scientific">Brachionus calyciflorus</name>
    <dbReference type="NCBI Taxonomy" id="104777"/>
    <lineage>
        <taxon>Eukaryota</taxon>
        <taxon>Metazoa</taxon>
        <taxon>Spiralia</taxon>
        <taxon>Gnathifera</taxon>
        <taxon>Rotifera</taxon>
        <taxon>Eurotatoria</taxon>
        <taxon>Monogononta</taxon>
        <taxon>Pseudotrocha</taxon>
        <taxon>Ploima</taxon>
        <taxon>Brachionidae</taxon>
        <taxon>Brachionus</taxon>
    </lineage>
</organism>
<comment type="caution">
    <text evidence="2">The sequence shown here is derived from an EMBL/GenBank/DDBJ whole genome shotgun (WGS) entry which is preliminary data.</text>
</comment>
<feature type="transmembrane region" description="Helical" evidence="1">
    <location>
        <begin position="395"/>
        <end position="414"/>
    </location>
</feature>